<evidence type="ECO:0000259" key="3">
    <source>
        <dbReference type="Pfam" id="PF03959"/>
    </source>
</evidence>
<dbReference type="HOGENOM" id="CLU_051938_4_1_1"/>
<evidence type="ECO:0000313" key="4">
    <source>
        <dbReference type="EMBL" id="KIX09417.1"/>
    </source>
</evidence>
<evidence type="ECO:0000313" key="5">
    <source>
        <dbReference type="Proteomes" id="UP000053617"/>
    </source>
</evidence>
<dbReference type="Gene3D" id="3.40.50.1820">
    <property type="entry name" value="alpha/beta hydrolase"/>
    <property type="match status" value="1"/>
</dbReference>
<feature type="compositionally biased region" description="Polar residues" evidence="2">
    <location>
        <begin position="222"/>
        <end position="248"/>
    </location>
</feature>
<dbReference type="InterPro" id="IPR005645">
    <property type="entry name" value="FSH-like_dom"/>
</dbReference>
<dbReference type="PANTHER" id="PTHR48070:SF7">
    <property type="entry name" value="SERINE HYDROLASE FSH DOMAIN-CONTAINING PROTEIN-RELATED"/>
    <property type="match status" value="1"/>
</dbReference>
<name>A0A0D2G439_9EURO</name>
<evidence type="ECO:0000256" key="1">
    <source>
        <dbReference type="ARBA" id="ARBA00022801"/>
    </source>
</evidence>
<dbReference type="AlphaFoldDB" id="A0A0D2G439"/>
<sequence length="349" mass="38513">MRVLCLHGMGTNAGIFETQTEIFRNLLPKHLDFEFFDADHEIEAADGVGDIFPGPYTCWYPVPTNTNVQDAHHFVWDVIEQEGPFDAVMGFSQGAALAASVILTHRIEHPREPAPFKLAVFICGSLPYCLDDKRGVDVASLFAQYSPSGEVDFIKYRPTSDDGSARARPLLQQTQTTRSNDGRSIADLVDAFDNLWLKEVKKDDTTLSIVPVSPSAFDSEPASPTDSDSAIFSPTSGYSTPLTPSSNIGDEGSWSPKRPSTTDLSSPVTIRRFHADVDKIRIEIPTAHIYGRTDPYNRQSKELERLCDPKWATAYEHPEGHVVPRNPVVNDCIAACVERAMAAVEICGR</sequence>
<keyword evidence="1" id="KW-0378">Hydrolase</keyword>
<reference evidence="4 5" key="1">
    <citation type="submission" date="2015-01" db="EMBL/GenBank/DDBJ databases">
        <title>The Genome Sequence of Rhinocladiella mackenzie CBS 650.93.</title>
        <authorList>
            <consortium name="The Broad Institute Genomics Platform"/>
            <person name="Cuomo C."/>
            <person name="de Hoog S."/>
            <person name="Gorbushina A."/>
            <person name="Stielow B."/>
            <person name="Teixiera M."/>
            <person name="Abouelleil A."/>
            <person name="Chapman S.B."/>
            <person name="Priest M."/>
            <person name="Young S.K."/>
            <person name="Wortman J."/>
            <person name="Nusbaum C."/>
            <person name="Birren B."/>
        </authorList>
    </citation>
    <scope>NUCLEOTIDE SEQUENCE [LARGE SCALE GENOMIC DNA]</scope>
    <source>
        <strain evidence="4 5">CBS 650.93</strain>
    </source>
</reference>
<keyword evidence="5" id="KW-1185">Reference proteome</keyword>
<dbReference type="SUPFAM" id="SSF53474">
    <property type="entry name" value="alpha/beta-Hydrolases"/>
    <property type="match status" value="1"/>
</dbReference>
<dbReference type="InterPro" id="IPR050593">
    <property type="entry name" value="LovG"/>
</dbReference>
<proteinExistence type="predicted"/>
<evidence type="ECO:0000256" key="2">
    <source>
        <dbReference type="SAM" id="MobiDB-lite"/>
    </source>
</evidence>
<dbReference type="EMBL" id="KN847475">
    <property type="protein sequence ID" value="KIX09417.1"/>
    <property type="molecule type" value="Genomic_DNA"/>
</dbReference>
<protein>
    <recommendedName>
        <fullName evidence="3">Serine hydrolase domain-containing protein</fullName>
    </recommendedName>
</protein>
<dbReference type="Pfam" id="PF03959">
    <property type="entry name" value="FSH1"/>
    <property type="match status" value="2"/>
</dbReference>
<feature type="domain" description="Serine hydrolase" evidence="3">
    <location>
        <begin position="277"/>
        <end position="326"/>
    </location>
</feature>
<dbReference type="RefSeq" id="XP_013276553.1">
    <property type="nucleotide sequence ID" value="XM_013421099.1"/>
</dbReference>
<dbReference type="PANTHER" id="PTHR48070">
    <property type="entry name" value="ESTERASE OVCA2"/>
    <property type="match status" value="1"/>
</dbReference>
<dbReference type="GO" id="GO:0005737">
    <property type="term" value="C:cytoplasm"/>
    <property type="evidence" value="ECO:0007669"/>
    <property type="project" value="TreeGrafter"/>
</dbReference>
<dbReference type="InterPro" id="IPR029058">
    <property type="entry name" value="AB_hydrolase_fold"/>
</dbReference>
<dbReference type="STRING" id="1442369.A0A0D2G439"/>
<feature type="region of interest" description="Disordered" evidence="2">
    <location>
        <begin position="157"/>
        <end position="182"/>
    </location>
</feature>
<feature type="region of interest" description="Disordered" evidence="2">
    <location>
        <begin position="212"/>
        <end position="265"/>
    </location>
</feature>
<dbReference type="GO" id="GO:0005634">
    <property type="term" value="C:nucleus"/>
    <property type="evidence" value="ECO:0007669"/>
    <property type="project" value="TreeGrafter"/>
</dbReference>
<dbReference type="Proteomes" id="UP000053617">
    <property type="component" value="Unassembled WGS sequence"/>
</dbReference>
<dbReference type="GeneID" id="25288568"/>
<organism evidence="4 5">
    <name type="scientific">Rhinocladiella mackenziei CBS 650.93</name>
    <dbReference type="NCBI Taxonomy" id="1442369"/>
    <lineage>
        <taxon>Eukaryota</taxon>
        <taxon>Fungi</taxon>
        <taxon>Dikarya</taxon>
        <taxon>Ascomycota</taxon>
        <taxon>Pezizomycotina</taxon>
        <taxon>Eurotiomycetes</taxon>
        <taxon>Chaetothyriomycetidae</taxon>
        <taxon>Chaetothyriales</taxon>
        <taxon>Herpotrichiellaceae</taxon>
        <taxon>Rhinocladiella</taxon>
    </lineage>
</organism>
<gene>
    <name evidence="4" type="ORF">Z518_00497</name>
</gene>
<feature type="domain" description="Serine hydrolase" evidence="3">
    <location>
        <begin position="1"/>
        <end position="129"/>
    </location>
</feature>
<accession>A0A0D2G439</accession>
<dbReference type="VEuPathDB" id="FungiDB:Z518_00497"/>
<dbReference type="OrthoDB" id="414698at2759"/>
<dbReference type="GO" id="GO:0016787">
    <property type="term" value="F:hydrolase activity"/>
    <property type="evidence" value="ECO:0007669"/>
    <property type="project" value="UniProtKB-KW"/>
</dbReference>
<dbReference type="GO" id="GO:0019748">
    <property type="term" value="P:secondary metabolic process"/>
    <property type="evidence" value="ECO:0007669"/>
    <property type="project" value="TreeGrafter"/>
</dbReference>